<evidence type="ECO:0000256" key="4">
    <source>
        <dbReference type="PROSITE-ProRule" id="PRU00325"/>
    </source>
</evidence>
<gene>
    <name evidence="7" type="ORF">Tco_1045597</name>
</gene>
<organism evidence="7 8">
    <name type="scientific">Tanacetum coccineum</name>
    <dbReference type="NCBI Taxonomy" id="301880"/>
    <lineage>
        <taxon>Eukaryota</taxon>
        <taxon>Viridiplantae</taxon>
        <taxon>Streptophyta</taxon>
        <taxon>Embryophyta</taxon>
        <taxon>Tracheophyta</taxon>
        <taxon>Spermatophyta</taxon>
        <taxon>Magnoliopsida</taxon>
        <taxon>eudicotyledons</taxon>
        <taxon>Gunneridae</taxon>
        <taxon>Pentapetalae</taxon>
        <taxon>asterids</taxon>
        <taxon>campanulids</taxon>
        <taxon>Asterales</taxon>
        <taxon>Asteraceae</taxon>
        <taxon>Asteroideae</taxon>
        <taxon>Anthemideae</taxon>
        <taxon>Anthemidinae</taxon>
        <taxon>Tanacetum</taxon>
    </lineage>
</organism>
<keyword evidence="8" id="KW-1185">Reference proteome</keyword>
<evidence type="ECO:0000256" key="1">
    <source>
        <dbReference type="ARBA" id="ARBA00022723"/>
    </source>
</evidence>
<feature type="compositionally biased region" description="Polar residues" evidence="5">
    <location>
        <begin position="630"/>
        <end position="651"/>
    </location>
</feature>
<evidence type="ECO:0000256" key="5">
    <source>
        <dbReference type="SAM" id="MobiDB-lite"/>
    </source>
</evidence>
<dbReference type="SMART" id="SM00575">
    <property type="entry name" value="ZnF_PMZ"/>
    <property type="match status" value="1"/>
</dbReference>
<reference evidence="7" key="1">
    <citation type="journal article" date="2022" name="Int. J. Mol. Sci.">
        <title>Draft Genome of Tanacetum Coccineum: Genomic Comparison of Closely Related Tanacetum-Family Plants.</title>
        <authorList>
            <person name="Yamashiro T."/>
            <person name="Shiraishi A."/>
            <person name="Nakayama K."/>
            <person name="Satake H."/>
        </authorList>
    </citation>
    <scope>NUCLEOTIDE SEQUENCE</scope>
</reference>
<feature type="compositionally biased region" description="Gly residues" evidence="5">
    <location>
        <begin position="600"/>
        <end position="611"/>
    </location>
</feature>
<dbReference type="InterPro" id="IPR007527">
    <property type="entry name" value="Znf_SWIM"/>
</dbReference>
<keyword evidence="2 4" id="KW-0863">Zinc-finger</keyword>
<dbReference type="PANTHER" id="PTHR31973:SF190">
    <property type="entry name" value="MULE TRANSPOSASE DOMAIN-CONTAINING PROTEIN"/>
    <property type="match status" value="1"/>
</dbReference>
<evidence type="ECO:0000313" key="8">
    <source>
        <dbReference type="Proteomes" id="UP001151760"/>
    </source>
</evidence>
<feature type="compositionally biased region" description="Basic and acidic residues" evidence="5">
    <location>
        <begin position="541"/>
        <end position="552"/>
    </location>
</feature>
<protein>
    <submittedName>
        <fullName evidence="7">Crooked neck-like protein 1</fullName>
    </submittedName>
</protein>
<dbReference type="Proteomes" id="UP001151760">
    <property type="component" value="Unassembled WGS sequence"/>
</dbReference>
<dbReference type="PANTHER" id="PTHR31973">
    <property type="entry name" value="POLYPROTEIN, PUTATIVE-RELATED"/>
    <property type="match status" value="1"/>
</dbReference>
<comment type="caution">
    <text evidence="7">The sequence shown here is derived from an EMBL/GenBank/DDBJ whole genome shotgun (WGS) entry which is preliminary data.</text>
</comment>
<keyword evidence="1" id="KW-0479">Metal-binding</keyword>
<feature type="compositionally biased region" description="Basic and acidic residues" evidence="5">
    <location>
        <begin position="119"/>
        <end position="134"/>
    </location>
</feature>
<reference evidence="7" key="2">
    <citation type="submission" date="2022-01" db="EMBL/GenBank/DDBJ databases">
        <authorList>
            <person name="Yamashiro T."/>
            <person name="Shiraishi A."/>
            <person name="Satake H."/>
            <person name="Nakayama K."/>
        </authorList>
    </citation>
    <scope>NUCLEOTIDE SEQUENCE</scope>
</reference>
<dbReference type="PROSITE" id="PS50966">
    <property type="entry name" value="ZF_SWIM"/>
    <property type="match status" value="1"/>
</dbReference>
<sequence>MRCLTDESRCYRYTLDGQRMSRDAIVVHKMFNGRVEMLLLYIRCSTEESRGYRYTLDVEQMSRTAIVVHEICRPDPPSPLLLPFRAAENYLNHLAAAAAATVPTHLACRNRKRFPQGEAGREGGEGVGREGGEKEEGAAEGVFAGFAQAWAGPMGLGGGLTGGGGGRGDRQAGGRCRWMVGWNMGSGESGGEQSLVEVFFFAVRLGKWAILGGGREGFNVWAQCGWGGQYLNHLAAAAAATVPTHLACRNRKRFPQGHFAGGLLECVIAVGMTDLIASISIQISRVSSVDDNKGIIPAIKTVYPNAEHIYCFRHIHENMKQGWCGQAYKDLLWRAASATNVRDFEKCRAKSDLLLNNICEAFNGKIVGGRDKPAITLLEYIREYCMKGIVNVQGVIDKCTGPLTLTATRIMESIKKEAHLMKVQWNGSNKYQVLGLFSDQCIVDVVSMTCSCRKWELKGVPCKHAVAACWNMGLNDRAAPPPETWVNPCYWLSTWNETYSYKIQPICGTNYWEKSTCPTTLLSPKHYVQVGRPKKKRKRSKHEDEPFVKDGKLSRKGRTITCQSCGNIGHNKATCKGQGRKATTGGNNAEGSGLSAAAAGEGGAGDPGGVGVASQGSSCTRWTRRRVQTERISPQKRTPTQPANQPYTSSQVLVSQTRNADGREMGDGVPTQQVQQVVQVNGLFCNSKN</sequence>
<evidence type="ECO:0000256" key="2">
    <source>
        <dbReference type="ARBA" id="ARBA00022771"/>
    </source>
</evidence>
<feature type="region of interest" description="Disordered" evidence="5">
    <location>
        <begin position="528"/>
        <end position="552"/>
    </location>
</feature>
<proteinExistence type="predicted"/>
<dbReference type="Pfam" id="PF04434">
    <property type="entry name" value="SWIM"/>
    <property type="match status" value="1"/>
</dbReference>
<feature type="region of interest" description="Disordered" evidence="5">
    <location>
        <begin position="597"/>
        <end position="651"/>
    </location>
</feature>
<feature type="region of interest" description="Disordered" evidence="5">
    <location>
        <begin position="113"/>
        <end position="134"/>
    </location>
</feature>
<evidence type="ECO:0000259" key="6">
    <source>
        <dbReference type="PROSITE" id="PS50966"/>
    </source>
</evidence>
<feature type="domain" description="SWIM-type" evidence="6">
    <location>
        <begin position="431"/>
        <end position="473"/>
    </location>
</feature>
<name>A0ABQ5GTB1_9ASTR</name>
<evidence type="ECO:0000313" key="7">
    <source>
        <dbReference type="EMBL" id="GJT78872.1"/>
    </source>
</evidence>
<accession>A0ABQ5GTB1</accession>
<dbReference type="InterPro" id="IPR006564">
    <property type="entry name" value="Znf_PMZ"/>
</dbReference>
<keyword evidence="3" id="KW-0862">Zinc</keyword>
<evidence type="ECO:0000256" key="3">
    <source>
        <dbReference type="ARBA" id="ARBA00022833"/>
    </source>
</evidence>
<dbReference type="EMBL" id="BQNB010018842">
    <property type="protein sequence ID" value="GJT78872.1"/>
    <property type="molecule type" value="Genomic_DNA"/>
</dbReference>